<keyword evidence="4" id="KW-0560">Oxidoreductase</keyword>
<dbReference type="GO" id="GO:0018659">
    <property type="term" value="F:4-hydroxybenzoate 3-monooxygenase activity"/>
    <property type="evidence" value="ECO:0007669"/>
    <property type="project" value="UniProtKB-EC"/>
</dbReference>
<dbReference type="SUPFAM" id="SSF51905">
    <property type="entry name" value="FAD/NAD(P)-binding domain"/>
    <property type="match status" value="1"/>
</dbReference>
<dbReference type="STRING" id="863239.GCA_000213935_00603"/>
<protein>
    <submittedName>
        <fullName evidence="4">4-hydroxybenzoate 3-monooxygenase</fullName>
        <ecNumber evidence="4">1.14.13.2</ecNumber>
    </submittedName>
</protein>
<evidence type="ECO:0000313" key="4">
    <source>
        <dbReference type="EMBL" id="HCT13592.1"/>
    </source>
</evidence>
<evidence type="ECO:0000259" key="3">
    <source>
        <dbReference type="Pfam" id="PF01494"/>
    </source>
</evidence>
<feature type="non-terminal residue" evidence="4">
    <location>
        <position position="152"/>
    </location>
</feature>
<feature type="domain" description="FAD-binding" evidence="3">
    <location>
        <begin position="7"/>
        <end position="148"/>
    </location>
</feature>
<evidence type="ECO:0000256" key="2">
    <source>
        <dbReference type="ARBA" id="ARBA00022827"/>
    </source>
</evidence>
<keyword evidence="2" id="KW-0274">FAD</keyword>
<evidence type="ECO:0000256" key="1">
    <source>
        <dbReference type="ARBA" id="ARBA00022630"/>
    </source>
</evidence>
<dbReference type="EMBL" id="DQID01000054">
    <property type="protein sequence ID" value="HCT13592.1"/>
    <property type="molecule type" value="Genomic_DNA"/>
</dbReference>
<organism evidence="4 5">
    <name type="scientific">Corynebacterium nuruki</name>
    <dbReference type="NCBI Taxonomy" id="1032851"/>
    <lineage>
        <taxon>Bacteria</taxon>
        <taxon>Bacillati</taxon>
        <taxon>Actinomycetota</taxon>
        <taxon>Actinomycetes</taxon>
        <taxon>Mycobacteriales</taxon>
        <taxon>Corynebacteriaceae</taxon>
        <taxon>Corynebacterium</taxon>
    </lineage>
</organism>
<evidence type="ECO:0000313" key="5">
    <source>
        <dbReference type="Proteomes" id="UP000261739"/>
    </source>
</evidence>
<dbReference type="PANTHER" id="PTHR43004:SF3">
    <property type="entry name" value="P-HYDROXYBENZOATE HYDROXYLASE"/>
    <property type="match status" value="1"/>
</dbReference>
<dbReference type="GO" id="GO:0071949">
    <property type="term" value="F:FAD binding"/>
    <property type="evidence" value="ECO:0007669"/>
    <property type="project" value="InterPro"/>
</dbReference>
<dbReference type="Proteomes" id="UP000261739">
    <property type="component" value="Unassembled WGS sequence"/>
</dbReference>
<dbReference type="InterPro" id="IPR002938">
    <property type="entry name" value="FAD-bd"/>
</dbReference>
<dbReference type="Pfam" id="PF01494">
    <property type="entry name" value="FAD_binding_3"/>
    <property type="match status" value="1"/>
</dbReference>
<sequence>MATAEHTQVAVIGAGPAGLMLSHLLHLRGVETVVFESRSQEEVENTVRAGVLEQGTMKLMRDTGIGGRMDREADVDEGIEFSLDGVRTRIALTDLTGYNMAVYPQHEVLIDLIAQRQADNGAVLFNTRVDDVSGYDGDMVTVNYTDENGASA</sequence>
<dbReference type="Gene3D" id="3.50.50.60">
    <property type="entry name" value="FAD/NAD(P)-binding domain"/>
    <property type="match status" value="1"/>
</dbReference>
<reference evidence="4 5" key="1">
    <citation type="journal article" date="2018" name="Nat. Biotechnol.">
        <title>A standardized bacterial taxonomy based on genome phylogeny substantially revises the tree of life.</title>
        <authorList>
            <person name="Parks D.H."/>
            <person name="Chuvochina M."/>
            <person name="Waite D.W."/>
            <person name="Rinke C."/>
            <person name="Skarshewski A."/>
            <person name="Chaumeil P.A."/>
            <person name="Hugenholtz P."/>
        </authorList>
    </citation>
    <scope>NUCLEOTIDE SEQUENCE [LARGE SCALE GENOMIC DNA]</scope>
    <source>
        <strain evidence="4">UBA11247</strain>
    </source>
</reference>
<gene>
    <name evidence="4" type="ORF">DIW82_02020</name>
</gene>
<keyword evidence="4" id="KW-0503">Monooxygenase</keyword>
<dbReference type="EC" id="1.14.13.2" evidence="4"/>
<dbReference type="InterPro" id="IPR036188">
    <property type="entry name" value="FAD/NAD-bd_sf"/>
</dbReference>
<proteinExistence type="predicted"/>
<name>A0A3D4SWI0_9CORY</name>
<keyword evidence="1" id="KW-0285">Flavoprotein</keyword>
<comment type="caution">
    <text evidence="4">The sequence shown here is derived from an EMBL/GenBank/DDBJ whole genome shotgun (WGS) entry which is preliminary data.</text>
</comment>
<dbReference type="InterPro" id="IPR050641">
    <property type="entry name" value="RIFMO-like"/>
</dbReference>
<dbReference type="AlphaFoldDB" id="A0A3D4SWI0"/>
<accession>A0A3D4SWI0</accession>
<dbReference type="PANTHER" id="PTHR43004">
    <property type="entry name" value="TRK SYSTEM POTASSIUM UPTAKE PROTEIN"/>
    <property type="match status" value="1"/>
</dbReference>